<protein>
    <submittedName>
        <fullName evidence="7">Serine/threonine protein kinase</fullName>
    </submittedName>
</protein>
<sequence>MEAYGGGRFIGDYSVVRRLGTGGMGAVYLCRTRAGQRLAVKVVREELAEDPLIRRRFMREVDALRTVHSPYTVPVYDARTSGPVLWLATRYLDGPTLSTRVQEYGPLSPAEVARLGVMLAEALATVHGRGIVHRDIKPTNIILEDDEPRLIDFGIARSVAASGLTLPGTALGTPGYMAPEQLDCREPTDAVDVFALGAVLAFTSTGRPPFGTGRTALQRMMDRSPPDLGGIPPLLAALIASCLAQSPGARPTLRKVTRVLTDIIAAADRRAAHRAGLPTEPVAHPAHRCQVPTASGACAVRPAAERVLAAGLTHDLIRKAVLRDDR</sequence>
<dbReference type="Proteomes" id="UP000516428">
    <property type="component" value="Chromosome"/>
</dbReference>
<feature type="binding site" evidence="5">
    <location>
        <position position="41"/>
    </location>
    <ligand>
        <name>ATP</name>
        <dbReference type="ChEBI" id="CHEBI:30616"/>
    </ligand>
</feature>
<evidence type="ECO:0000256" key="3">
    <source>
        <dbReference type="ARBA" id="ARBA00022777"/>
    </source>
</evidence>
<dbReference type="PANTHER" id="PTHR43289:SF34">
    <property type="entry name" value="SERINE_THREONINE-PROTEIN KINASE YBDM-RELATED"/>
    <property type="match status" value="1"/>
</dbReference>
<dbReference type="Gene3D" id="3.30.200.20">
    <property type="entry name" value="Phosphorylase Kinase, domain 1"/>
    <property type="match status" value="1"/>
</dbReference>
<evidence type="ECO:0000259" key="6">
    <source>
        <dbReference type="PROSITE" id="PS50011"/>
    </source>
</evidence>
<dbReference type="GO" id="GO:0005524">
    <property type="term" value="F:ATP binding"/>
    <property type="evidence" value="ECO:0007669"/>
    <property type="project" value="UniProtKB-UniRule"/>
</dbReference>
<keyword evidence="8" id="KW-1185">Reference proteome</keyword>
<organism evidence="7 8">
    <name type="scientific">Streptomyces xanthii</name>
    <dbReference type="NCBI Taxonomy" id="2768069"/>
    <lineage>
        <taxon>Bacteria</taxon>
        <taxon>Bacillati</taxon>
        <taxon>Actinomycetota</taxon>
        <taxon>Actinomycetes</taxon>
        <taxon>Kitasatosporales</taxon>
        <taxon>Streptomycetaceae</taxon>
        <taxon>Streptomyces</taxon>
    </lineage>
</organism>
<dbReference type="InterPro" id="IPR008271">
    <property type="entry name" value="Ser/Thr_kinase_AS"/>
</dbReference>
<dbReference type="InterPro" id="IPR000719">
    <property type="entry name" value="Prot_kinase_dom"/>
</dbReference>
<dbReference type="EMBL" id="CP061281">
    <property type="protein sequence ID" value="QNS03920.1"/>
    <property type="molecule type" value="Genomic_DNA"/>
</dbReference>
<feature type="domain" description="Protein kinase" evidence="6">
    <location>
        <begin position="13"/>
        <end position="264"/>
    </location>
</feature>
<keyword evidence="7" id="KW-0723">Serine/threonine-protein kinase</keyword>
<keyword evidence="3 7" id="KW-0418">Kinase</keyword>
<keyword evidence="1" id="KW-0808">Transferase</keyword>
<dbReference type="InterPro" id="IPR011009">
    <property type="entry name" value="Kinase-like_dom_sf"/>
</dbReference>
<dbReference type="Pfam" id="PF00069">
    <property type="entry name" value="Pkinase"/>
    <property type="match status" value="1"/>
</dbReference>
<dbReference type="RefSeq" id="WP_188336663.1">
    <property type="nucleotide sequence ID" value="NZ_CP061281.1"/>
</dbReference>
<dbReference type="PANTHER" id="PTHR43289">
    <property type="entry name" value="MITOGEN-ACTIVATED PROTEIN KINASE KINASE KINASE 20-RELATED"/>
    <property type="match status" value="1"/>
</dbReference>
<keyword evidence="4 5" id="KW-0067">ATP-binding</keyword>
<accession>A0A7H1B5B5</accession>
<gene>
    <name evidence="7" type="ORF">IAG42_09970</name>
</gene>
<dbReference type="PROSITE" id="PS00107">
    <property type="entry name" value="PROTEIN_KINASE_ATP"/>
    <property type="match status" value="1"/>
</dbReference>
<evidence type="ECO:0000256" key="2">
    <source>
        <dbReference type="ARBA" id="ARBA00022741"/>
    </source>
</evidence>
<dbReference type="SUPFAM" id="SSF56112">
    <property type="entry name" value="Protein kinase-like (PK-like)"/>
    <property type="match status" value="1"/>
</dbReference>
<evidence type="ECO:0000256" key="5">
    <source>
        <dbReference type="PROSITE-ProRule" id="PRU10141"/>
    </source>
</evidence>
<evidence type="ECO:0000313" key="8">
    <source>
        <dbReference type="Proteomes" id="UP000516428"/>
    </source>
</evidence>
<dbReference type="InterPro" id="IPR017441">
    <property type="entry name" value="Protein_kinase_ATP_BS"/>
</dbReference>
<dbReference type="CDD" id="cd14014">
    <property type="entry name" value="STKc_PknB_like"/>
    <property type="match status" value="1"/>
</dbReference>
<dbReference type="AlphaFoldDB" id="A0A7H1B5B5"/>
<dbReference type="GO" id="GO:0004674">
    <property type="term" value="F:protein serine/threonine kinase activity"/>
    <property type="evidence" value="ECO:0007669"/>
    <property type="project" value="UniProtKB-KW"/>
</dbReference>
<keyword evidence="2 5" id="KW-0547">Nucleotide-binding</keyword>
<name>A0A7H1B5B5_9ACTN</name>
<dbReference type="Gene3D" id="1.10.510.10">
    <property type="entry name" value="Transferase(Phosphotransferase) domain 1"/>
    <property type="match status" value="1"/>
</dbReference>
<evidence type="ECO:0000313" key="7">
    <source>
        <dbReference type="EMBL" id="QNS03920.1"/>
    </source>
</evidence>
<dbReference type="KEGG" id="sxn:IAG42_09970"/>
<evidence type="ECO:0000256" key="1">
    <source>
        <dbReference type="ARBA" id="ARBA00022679"/>
    </source>
</evidence>
<proteinExistence type="predicted"/>
<evidence type="ECO:0000256" key="4">
    <source>
        <dbReference type="ARBA" id="ARBA00022840"/>
    </source>
</evidence>
<dbReference type="PROSITE" id="PS50011">
    <property type="entry name" value="PROTEIN_KINASE_DOM"/>
    <property type="match status" value="1"/>
</dbReference>
<dbReference type="PROSITE" id="PS00108">
    <property type="entry name" value="PROTEIN_KINASE_ST"/>
    <property type="match status" value="1"/>
</dbReference>
<reference evidence="7 8" key="1">
    <citation type="submission" date="2020-09" db="EMBL/GenBank/DDBJ databases">
        <title>A novel species.</title>
        <authorList>
            <person name="Gao J."/>
        </authorList>
    </citation>
    <scope>NUCLEOTIDE SEQUENCE [LARGE SCALE GENOMIC DNA]</scope>
    <source>
        <strain evidence="7 8">CRXT-Y-14</strain>
    </source>
</reference>
<dbReference type="SMART" id="SM00220">
    <property type="entry name" value="S_TKc"/>
    <property type="match status" value="1"/>
</dbReference>